<dbReference type="AlphaFoldDB" id="A0A2U3KK89"/>
<evidence type="ECO:0000313" key="2">
    <source>
        <dbReference type="Proteomes" id="UP000238916"/>
    </source>
</evidence>
<accession>A0A2U3KK89</accession>
<evidence type="ECO:0000313" key="1">
    <source>
        <dbReference type="EMBL" id="SPF40046.1"/>
    </source>
</evidence>
<proteinExistence type="predicted"/>
<organism evidence="1 2">
    <name type="scientific">Candidatus Desulfosporosinus infrequens</name>
    <dbReference type="NCBI Taxonomy" id="2043169"/>
    <lineage>
        <taxon>Bacteria</taxon>
        <taxon>Bacillati</taxon>
        <taxon>Bacillota</taxon>
        <taxon>Clostridia</taxon>
        <taxon>Eubacteriales</taxon>
        <taxon>Desulfitobacteriaceae</taxon>
        <taxon>Desulfosporosinus</taxon>
    </lineage>
</organism>
<dbReference type="Proteomes" id="UP000238916">
    <property type="component" value="Unassembled WGS sequence"/>
</dbReference>
<gene>
    <name evidence="1" type="ORF">SBF1_2130001</name>
</gene>
<protein>
    <submittedName>
        <fullName evidence="1">Uncharacterized protein</fullName>
    </submittedName>
</protein>
<dbReference type="EMBL" id="OMOF01000128">
    <property type="protein sequence ID" value="SPF40046.1"/>
    <property type="molecule type" value="Genomic_DNA"/>
</dbReference>
<name>A0A2U3KK89_9FIRM</name>
<sequence length="58" mass="6786">MFQNKKFESFEIQEAEERACALSRVLVKVKWTVNEKLFNELLEFGCVYQNNDGETALP</sequence>
<reference evidence="2" key="1">
    <citation type="submission" date="2018-02" db="EMBL/GenBank/DDBJ databases">
        <authorList>
            <person name="Hausmann B."/>
        </authorList>
    </citation>
    <scope>NUCLEOTIDE SEQUENCE [LARGE SCALE GENOMIC DNA]</scope>
    <source>
        <strain evidence="2">Peat soil MAG SbF1</strain>
    </source>
</reference>